<keyword evidence="4" id="KW-0963">Cytoplasm</keyword>
<dbReference type="EMBL" id="JBEHZE010000001">
    <property type="protein sequence ID" value="MEX6632600.1"/>
    <property type="molecule type" value="Genomic_DNA"/>
</dbReference>
<dbReference type="RefSeq" id="WP_369312522.1">
    <property type="nucleotide sequence ID" value="NZ_JBEHZE010000001.1"/>
</dbReference>
<keyword evidence="12" id="KW-1185">Reference proteome</keyword>
<keyword evidence="5" id="KW-0819">tRNA processing</keyword>
<dbReference type="PANTHER" id="PTHR33540:SF2">
    <property type="entry name" value="TRNA THREONYLCARBAMOYLADENOSINE BIOSYNTHESIS PROTEIN TSAE"/>
    <property type="match status" value="1"/>
</dbReference>
<name>A0ABV3Z1E0_9PROT</name>
<dbReference type="Pfam" id="PF02367">
    <property type="entry name" value="TsaE"/>
    <property type="match status" value="1"/>
</dbReference>
<evidence type="ECO:0000256" key="8">
    <source>
        <dbReference type="ARBA" id="ARBA00022840"/>
    </source>
</evidence>
<sequence>MTTIELNLPDEAATKAFAATMARVLNDGDIVRLAGDLGAGKTTFARAVIAELTDVKDAPSPTYMLVETYDNDQFLLWHFDLYRLEDPNDVWELGLEEALEGGVVLIEWPERIDGLLPEKSLGLRLETSGPSKARRAILDVDEDWAKRLNDAGIA</sequence>
<evidence type="ECO:0000256" key="1">
    <source>
        <dbReference type="ARBA" id="ARBA00004496"/>
    </source>
</evidence>
<organism evidence="11 12">
    <name type="scientific">Hyphococcus lacteus</name>
    <dbReference type="NCBI Taxonomy" id="3143536"/>
    <lineage>
        <taxon>Bacteria</taxon>
        <taxon>Pseudomonadati</taxon>
        <taxon>Pseudomonadota</taxon>
        <taxon>Alphaproteobacteria</taxon>
        <taxon>Parvularculales</taxon>
        <taxon>Parvularculaceae</taxon>
        <taxon>Hyphococcus</taxon>
    </lineage>
</organism>
<evidence type="ECO:0000256" key="5">
    <source>
        <dbReference type="ARBA" id="ARBA00022694"/>
    </source>
</evidence>
<comment type="similarity">
    <text evidence="2">Belongs to the TsaE family.</text>
</comment>
<evidence type="ECO:0000256" key="7">
    <source>
        <dbReference type="ARBA" id="ARBA00022741"/>
    </source>
</evidence>
<dbReference type="InterPro" id="IPR027417">
    <property type="entry name" value="P-loop_NTPase"/>
</dbReference>
<evidence type="ECO:0000256" key="9">
    <source>
        <dbReference type="ARBA" id="ARBA00022842"/>
    </source>
</evidence>
<keyword evidence="6" id="KW-0479">Metal-binding</keyword>
<evidence type="ECO:0000313" key="11">
    <source>
        <dbReference type="EMBL" id="MEX6632600.1"/>
    </source>
</evidence>
<dbReference type="PANTHER" id="PTHR33540">
    <property type="entry name" value="TRNA THREONYLCARBAMOYLADENOSINE BIOSYNTHESIS PROTEIN TSAE"/>
    <property type="match status" value="1"/>
</dbReference>
<keyword evidence="7" id="KW-0547">Nucleotide-binding</keyword>
<protein>
    <recommendedName>
        <fullName evidence="3">tRNA threonylcarbamoyladenosine biosynthesis protein TsaE</fullName>
    </recommendedName>
    <alternativeName>
        <fullName evidence="10">t(6)A37 threonylcarbamoyladenosine biosynthesis protein TsaE</fullName>
    </alternativeName>
</protein>
<comment type="subcellular location">
    <subcellularLocation>
        <location evidence="1">Cytoplasm</location>
    </subcellularLocation>
</comment>
<comment type="caution">
    <text evidence="11">The sequence shown here is derived from an EMBL/GenBank/DDBJ whole genome shotgun (WGS) entry which is preliminary data.</text>
</comment>
<accession>A0ABV3Z1E0</accession>
<evidence type="ECO:0000256" key="6">
    <source>
        <dbReference type="ARBA" id="ARBA00022723"/>
    </source>
</evidence>
<proteinExistence type="inferred from homology"/>
<evidence type="ECO:0000313" key="12">
    <source>
        <dbReference type="Proteomes" id="UP001560685"/>
    </source>
</evidence>
<reference evidence="11 12" key="1">
    <citation type="submission" date="2024-05" db="EMBL/GenBank/DDBJ databases">
        <title>Three bacterial strains, DH-69, EH-24, and ECK-19 isolated from coastal sediments.</title>
        <authorList>
            <person name="Ye Y.-Q."/>
            <person name="Du Z.-J."/>
        </authorList>
    </citation>
    <scope>NUCLEOTIDE SEQUENCE [LARGE SCALE GENOMIC DNA]</scope>
    <source>
        <strain evidence="11 12">ECK-19</strain>
    </source>
</reference>
<evidence type="ECO:0000256" key="4">
    <source>
        <dbReference type="ARBA" id="ARBA00022490"/>
    </source>
</evidence>
<dbReference type="NCBIfam" id="TIGR00150">
    <property type="entry name" value="T6A_YjeE"/>
    <property type="match status" value="1"/>
</dbReference>
<keyword evidence="8" id="KW-0067">ATP-binding</keyword>
<keyword evidence="9" id="KW-0460">Magnesium</keyword>
<evidence type="ECO:0000256" key="2">
    <source>
        <dbReference type="ARBA" id="ARBA00007599"/>
    </source>
</evidence>
<gene>
    <name evidence="11" type="primary">tsaE</name>
    <name evidence="11" type="ORF">ABFZ84_03480</name>
</gene>
<dbReference type="Proteomes" id="UP001560685">
    <property type="component" value="Unassembled WGS sequence"/>
</dbReference>
<dbReference type="InterPro" id="IPR003442">
    <property type="entry name" value="T6A_TsaE"/>
</dbReference>
<dbReference type="Gene3D" id="3.40.50.300">
    <property type="entry name" value="P-loop containing nucleotide triphosphate hydrolases"/>
    <property type="match status" value="1"/>
</dbReference>
<dbReference type="SUPFAM" id="SSF52540">
    <property type="entry name" value="P-loop containing nucleoside triphosphate hydrolases"/>
    <property type="match status" value="1"/>
</dbReference>
<evidence type="ECO:0000256" key="10">
    <source>
        <dbReference type="ARBA" id="ARBA00032441"/>
    </source>
</evidence>
<evidence type="ECO:0000256" key="3">
    <source>
        <dbReference type="ARBA" id="ARBA00019010"/>
    </source>
</evidence>